<dbReference type="Proteomes" id="UP000242519">
    <property type="component" value="Unassembled WGS sequence"/>
</dbReference>
<keyword evidence="2" id="KW-0732">Signal</keyword>
<reference evidence="3 4" key="1">
    <citation type="submission" date="2017-04" db="EMBL/GenBank/DDBJ databases">
        <title>Draft genome sequence of Marssonina coronaria NL1: causal agent of apple blotch.</title>
        <authorList>
            <person name="Cheng Q."/>
        </authorList>
    </citation>
    <scope>NUCLEOTIDE SEQUENCE [LARGE SCALE GENOMIC DNA]</scope>
    <source>
        <strain evidence="3 4">NL1</strain>
    </source>
</reference>
<feature type="chain" id="PRO_5012171484" evidence="2">
    <location>
        <begin position="38"/>
        <end position="256"/>
    </location>
</feature>
<comment type="caution">
    <text evidence="3">The sequence shown here is derived from an EMBL/GenBank/DDBJ whole genome shotgun (WGS) entry which is preliminary data.</text>
</comment>
<sequence>MSSLLCGAELLRRGFLYNAFSTLPLLCLSMLPTTVVTSNVTTTHSSGSRSRVAVTSGNLLPRRPFPHDSASFAAPVAGSPSYTSLASYRGLQAALSEPQPTGTHCVPAAAAASPPPPLLAWGEARTVEEGQTPPCAMSRCTASHPGMRGHAPVLALVGGEVGGASARHTARERAPAGDNQRATPTHRRGPSALSHASAASSSSSPPADYGTSTVRPARTRRICRESRASDGAEKKPGPTTRPGEERGSIGPGAESR</sequence>
<dbReference type="InParanoid" id="A0A218Z4U3"/>
<feature type="region of interest" description="Disordered" evidence="1">
    <location>
        <begin position="97"/>
        <end position="119"/>
    </location>
</feature>
<dbReference type="AlphaFoldDB" id="A0A218Z4U3"/>
<proteinExistence type="predicted"/>
<evidence type="ECO:0000256" key="2">
    <source>
        <dbReference type="SAM" id="SignalP"/>
    </source>
</evidence>
<evidence type="ECO:0000256" key="1">
    <source>
        <dbReference type="SAM" id="MobiDB-lite"/>
    </source>
</evidence>
<feature type="compositionally biased region" description="Basic and acidic residues" evidence="1">
    <location>
        <begin position="222"/>
        <end position="247"/>
    </location>
</feature>
<evidence type="ECO:0000313" key="3">
    <source>
        <dbReference type="EMBL" id="OWP02236.1"/>
    </source>
</evidence>
<gene>
    <name evidence="3" type="ORF">B2J93_1024</name>
</gene>
<accession>A0A218Z4U3</accession>
<keyword evidence="4" id="KW-1185">Reference proteome</keyword>
<dbReference type="EMBL" id="MZNU01000241">
    <property type="protein sequence ID" value="OWP02236.1"/>
    <property type="molecule type" value="Genomic_DNA"/>
</dbReference>
<name>A0A218Z4U3_9HELO</name>
<protein>
    <submittedName>
        <fullName evidence="3">Uncharacterized protein</fullName>
    </submittedName>
</protein>
<organism evidence="3 4">
    <name type="scientific">Diplocarpon coronariae</name>
    <dbReference type="NCBI Taxonomy" id="2795749"/>
    <lineage>
        <taxon>Eukaryota</taxon>
        <taxon>Fungi</taxon>
        <taxon>Dikarya</taxon>
        <taxon>Ascomycota</taxon>
        <taxon>Pezizomycotina</taxon>
        <taxon>Leotiomycetes</taxon>
        <taxon>Helotiales</taxon>
        <taxon>Drepanopezizaceae</taxon>
        <taxon>Diplocarpon</taxon>
    </lineage>
</organism>
<feature type="signal peptide" evidence="2">
    <location>
        <begin position="1"/>
        <end position="37"/>
    </location>
</feature>
<feature type="region of interest" description="Disordered" evidence="1">
    <location>
        <begin position="163"/>
        <end position="256"/>
    </location>
</feature>
<feature type="compositionally biased region" description="Low complexity" evidence="1">
    <location>
        <begin position="190"/>
        <end position="207"/>
    </location>
</feature>
<evidence type="ECO:0000313" key="4">
    <source>
        <dbReference type="Proteomes" id="UP000242519"/>
    </source>
</evidence>